<evidence type="ECO:0000256" key="3">
    <source>
        <dbReference type="ARBA" id="ARBA00012614"/>
    </source>
</evidence>
<comment type="similarity">
    <text evidence="2">Belongs to the glycosyltransferase 28 family.</text>
</comment>
<evidence type="ECO:0000256" key="7">
    <source>
        <dbReference type="ARBA" id="ARBA00022824"/>
    </source>
</evidence>
<dbReference type="Pfam" id="PF04101">
    <property type="entry name" value="Glyco_tran_28_C"/>
    <property type="match status" value="1"/>
</dbReference>
<keyword evidence="7" id="KW-0256">Endoplasmic reticulum</keyword>
<comment type="subcellular location">
    <subcellularLocation>
        <location evidence="1">Endoplasmic reticulum</location>
    </subcellularLocation>
</comment>
<dbReference type="GO" id="GO:0005783">
    <property type="term" value="C:endoplasmic reticulum"/>
    <property type="evidence" value="ECO:0007669"/>
    <property type="project" value="UniProtKB-SubCell"/>
</dbReference>
<feature type="domain" description="Glycosyl transferase family 28 C-terminal" evidence="8">
    <location>
        <begin position="6"/>
        <end position="154"/>
    </location>
</feature>
<dbReference type="GO" id="GO:0006488">
    <property type="term" value="P:dolichol-linked oligosaccharide biosynthetic process"/>
    <property type="evidence" value="ECO:0007669"/>
    <property type="project" value="InterPro"/>
</dbReference>
<dbReference type="GO" id="GO:0004577">
    <property type="term" value="F:N-acetylglucosaminyldiphosphodolichol N-acetylglucosaminyltransferase activity"/>
    <property type="evidence" value="ECO:0007669"/>
    <property type="project" value="UniProtKB-EC"/>
</dbReference>
<gene>
    <name evidence="9" type="ORF">PYX00_007588</name>
</gene>
<evidence type="ECO:0000256" key="6">
    <source>
        <dbReference type="ARBA" id="ARBA00022679"/>
    </source>
</evidence>
<organism evidence="9">
    <name type="scientific">Menopon gallinae</name>
    <name type="common">poultry shaft louse</name>
    <dbReference type="NCBI Taxonomy" id="328185"/>
    <lineage>
        <taxon>Eukaryota</taxon>
        <taxon>Metazoa</taxon>
        <taxon>Ecdysozoa</taxon>
        <taxon>Arthropoda</taxon>
        <taxon>Hexapoda</taxon>
        <taxon>Insecta</taxon>
        <taxon>Pterygota</taxon>
        <taxon>Neoptera</taxon>
        <taxon>Paraneoptera</taxon>
        <taxon>Psocodea</taxon>
        <taxon>Troctomorpha</taxon>
        <taxon>Phthiraptera</taxon>
        <taxon>Amblycera</taxon>
        <taxon>Menoponidae</taxon>
        <taxon>Menopon</taxon>
    </lineage>
</organism>
<evidence type="ECO:0000313" key="9">
    <source>
        <dbReference type="EMBL" id="KAL0270053.1"/>
    </source>
</evidence>
<keyword evidence="5" id="KW-0328">Glycosyltransferase</keyword>
<accession>A0AAW2HJI9</accession>
<dbReference type="PANTHER" id="PTHR12867">
    <property type="entry name" value="GLYCOSYL TRANSFERASE-RELATED"/>
    <property type="match status" value="1"/>
</dbReference>
<name>A0AAW2HJI9_9NEOP</name>
<evidence type="ECO:0000259" key="8">
    <source>
        <dbReference type="Pfam" id="PF04101"/>
    </source>
</evidence>
<dbReference type="SUPFAM" id="SSF53756">
    <property type="entry name" value="UDP-Glycosyltransferase/glycogen phosphorylase"/>
    <property type="match status" value="1"/>
</dbReference>
<dbReference type="InterPro" id="IPR039042">
    <property type="entry name" value="Alg13-like"/>
</dbReference>
<comment type="caution">
    <text evidence="9">The sequence shown here is derived from an EMBL/GenBank/DDBJ whole genome shotgun (WGS) entry which is preliminary data.</text>
</comment>
<dbReference type="AlphaFoldDB" id="A0AAW2HJI9"/>
<dbReference type="EMBL" id="JARGDH010000004">
    <property type="protein sequence ID" value="KAL0270053.1"/>
    <property type="molecule type" value="Genomic_DNA"/>
</dbReference>
<evidence type="ECO:0000256" key="2">
    <source>
        <dbReference type="ARBA" id="ARBA00006962"/>
    </source>
</evidence>
<dbReference type="PANTHER" id="PTHR12867:SF6">
    <property type="entry name" value="N-ACETYLGLUCOSAMINYLDIPHOSPHODOLICHOL N-ACETYLGLUCOSAMINYLTRANSFERASE"/>
    <property type="match status" value="1"/>
</dbReference>
<sequence length="171" mass="19023">MASGLVFATVGSTKFDSLVSNITQEDVLKALKKRGYTNLKIQMGNGTTLPNKKNGEKVGIDITYYRYKDSIEHDIDEADLVVSHAGAGSCLEVLEKEKPLLVVINEELMHNHQRELADRLSAEGCIYACTPSTLCETIESMDLSRLEKFPKSDPSLFPNFLNKFMGFAKDE</sequence>
<dbReference type="InterPro" id="IPR007235">
    <property type="entry name" value="Glyco_trans_28_C"/>
</dbReference>
<reference evidence="9" key="1">
    <citation type="journal article" date="2024" name="Gigascience">
        <title>Chromosome-level genome of the poultry shaft louse Menopon gallinae provides insight into the host-switching and adaptive evolution of parasitic lice.</title>
        <authorList>
            <person name="Xu Y."/>
            <person name="Ma L."/>
            <person name="Liu S."/>
            <person name="Liang Y."/>
            <person name="Liu Q."/>
            <person name="He Z."/>
            <person name="Tian L."/>
            <person name="Duan Y."/>
            <person name="Cai W."/>
            <person name="Li H."/>
            <person name="Song F."/>
        </authorList>
    </citation>
    <scope>NUCLEOTIDE SEQUENCE</scope>
    <source>
        <strain evidence="9">Cailab_2023a</strain>
    </source>
</reference>
<evidence type="ECO:0000256" key="1">
    <source>
        <dbReference type="ARBA" id="ARBA00004240"/>
    </source>
</evidence>
<evidence type="ECO:0000256" key="4">
    <source>
        <dbReference type="ARBA" id="ARBA00017468"/>
    </source>
</evidence>
<protein>
    <recommendedName>
        <fullName evidence="4">UDP-N-acetylglucosamine transferase subunit ALG13</fullName>
        <ecNumber evidence="3">2.4.1.141</ecNumber>
    </recommendedName>
</protein>
<dbReference type="EC" id="2.4.1.141" evidence="3"/>
<proteinExistence type="inferred from homology"/>
<evidence type="ECO:0000256" key="5">
    <source>
        <dbReference type="ARBA" id="ARBA00022676"/>
    </source>
</evidence>
<keyword evidence="6" id="KW-0808">Transferase</keyword>
<dbReference type="Gene3D" id="3.40.50.2000">
    <property type="entry name" value="Glycogen Phosphorylase B"/>
    <property type="match status" value="1"/>
</dbReference>